<evidence type="ECO:0000313" key="3">
    <source>
        <dbReference type="Proteomes" id="UP000632339"/>
    </source>
</evidence>
<organism evidence="2 3">
    <name type="scientific">Dyadobacter beijingensis</name>
    <dbReference type="NCBI Taxonomy" id="365489"/>
    <lineage>
        <taxon>Bacteria</taxon>
        <taxon>Pseudomonadati</taxon>
        <taxon>Bacteroidota</taxon>
        <taxon>Cytophagia</taxon>
        <taxon>Cytophagales</taxon>
        <taxon>Spirosomataceae</taxon>
        <taxon>Dyadobacter</taxon>
    </lineage>
</organism>
<accession>A0ABQ2HDA4</accession>
<comment type="caution">
    <text evidence="2">The sequence shown here is derived from an EMBL/GenBank/DDBJ whole genome shotgun (WGS) entry which is preliminary data.</text>
</comment>
<sequence length="333" mass="36680">MKKLLLIALLFHVLNACTSSKTDIPVPLEISETNLKDYHVISIAFEASGTAWLGTLGQGLIRYSSSGISVFDSTNSILSRAAIWDIDVDKKGNVWIGTDDLVKFDGSRFTRINHTQYNLPRNAVRAVEVDGADNVWFSAGASRQGGLVKYDGNQFTAFTPQNSRLPGNLVAGIAIDQENTVWAALNDGVTSTSMARIKGDEWTIFGEKELGFNPYYYGNIVTNKQNELVASINYGLSSAIVPGRPQIFRFNGKSSQVINLPQDDKLVYMTQQVFVDRDDRIWAAFWSDKEYGVFRNGSWELKDLDESGGIFAIAQSPAGQVWLGGGKGVFILK</sequence>
<dbReference type="EMBL" id="BMLI01000001">
    <property type="protein sequence ID" value="GGM74873.1"/>
    <property type="molecule type" value="Genomic_DNA"/>
</dbReference>
<evidence type="ECO:0000313" key="2">
    <source>
        <dbReference type="EMBL" id="GGM74873.1"/>
    </source>
</evidence>
<keyword evidence="3" id="KW-1185">Reference proteome</keyword>
<dbReference type="RefSeq" id="WP_019941658.1">
    <property type="nucleotide sequence ID" value="NZ_BMLI01000001.1"/>
</dbReference>
<feature type="chain" id="PRO_5045434869" description="Two component regulator propeller" evidence="1">
    <location>
        <begin position="19"/>
        <end position="333"/>
    </location>
</feature>
<dbReference type="SUPFAM" id="SSF63829">
    <property type="entry name" value="Calcium-dependent phosphotriesterase"/>
    <property type="match status" value="1"/>
</dbReference>
<protein>
    <recommendedName>
        <fullName evidence="4">Two component regulator propeller</fullName>
    </recommendedName>
</protein>
<proteinExistence type="predicted"/>
<dbReference type="InterPro" id="IPR015943">
    <property type="entry name" value="WD40/YVTN_repeat-like_dom_sf"/>
</dbReference>
<evidence type="ECO:0008006" key="4">
    <source>
        <dbReference type="Google" id="ProtNLM"/>
    </source>
</evidence>
<dbReference type="Gene3D" id="2.130.10.10">
    <property type="entry name" value="YVTN repeat-like/Quinoprotein amine dehydrogenase"/>
    <property type="match status" value="2"/>
</dbReference>
<reference evidence="3" key="1">
    <citation type="journal article" date="2019" name="Int. J. Syst. Evol. Microbiol.">
        <title>The Global Catalogue of Microorganisms (GCM) 10K type strain sequencing project: providing services to taxonomists for standard genome sequencing and annotation.</title>
        <authorList>
            <consortium name="The Broad Institute Genomics Platform"/>
            <consortium name="The Broad Institute Genome Sequencing Center for Infectious Disease"/>
            <person name="Wu L."/>
            <person name="Ma J."/>
        </authorList>
    </citation>
    <scope>NUCLEOTIDE SEQUENCE [LARGE SCALE GENOMIC DNA]</scope>
    <source>
        <strain evidence="3">CGMCC 1.6375</strain>
    </source>
</reference>
<dbReference type="Proteomes" id="UP000632339">
    <property type="component" value="Unassembled WGS sequence"/>
</dbReference>
<feature type="signal peptide" evidence="1">
    <location>
        <begin position="1"/>
        <end position="18"/>
    </location>
</feature>
<evidence type="ECO:0000256" key="1">
    <source>
        <dbReference type="SAM" id="SignalP"/>
    </source>
</evidence>
<gene>
    <name evidence="2" type="ORF">GCM10010967_02950</name>
</gene>
<dbReference type="InterPro" id="IPR011110">
    <property type="entry name" value="Reg_prop"/>
</dbReference>
<name>A0ABQ2HDA4_9BACT</name>
<keyword evidence="1" id="KW-0732">Signal</keyword>
<dbReference type="Pfam" id="PF07494">
    <property type="entry name" value="Reg_prop"/>
    <property type="match status" value="1"/>
</dbReference>